<proteinExistence type="inferred from homology"/>
<comment type="subunit">
    <text evidence="7">The Tol-Pal system is composed of five core proteins: the inner membrane proteins TolA, TolQ and TolR, the periplasmic protein TolB and the outer membrane protein Pal. They form a network linking the inner and outer membranes and the peptidoglycan layer.</text>
</comment>
<evidence type="ECO:0000256" key="4">
    <source>
        <dbReference type="ARBA" id="ARBA00022729"/>
    </source>
</evidence>
<evidence type="ECO:0000256" key="1">
    <source>
        <dbReference type="ARBA" id="ARBA00004418"/>
    </source>
</evidence>
<dbReference type="PROSITE" id="PS51318">
    <property type="entry name" value="TAT"/>
    <property type="match status" value="1"/>
</dbReference>
<evidence type="ECO:0000256" key="6">
    <source>
        <dbReference type="ARBA" id="ARBA00023306"/>
    </source>
</evidence>
<dbReference type="InterPro" id="IPR014167">
    <property type="entry name" value="Tol-Pal_TolB"/>
</dbReference>
<dbReference type="Gene3D" id="2.120.10.30">
    <property type="entry name" value="TolB, C-terminal domain"/>
    <property type="match status" value="1"/>
</dbReference>
<dbReference type="SUPFAM" id="SSF52964">
    <property type="entry name" value="TolB, N-terminal domain"/>
    <property type="match status" value="1"/>
</dbReference>
<dbReference type="Gene3D" id="3.40.50.10070">
    <property type="entry name" value="TolB, N-terminal domain"/>
    <property type="match status" value="1"/>
</dbReference>
<feature type="signal peptide" evidence="7">
    <location>
        <begin position="1"/>
        <end position="31"/>
    </location>
</feature>
<dbReference type="SUPFAM" id="SSF69304">
    <property type="entry name" value="Tricorn protease N-terminal domain"/>
    <property type="match status" value="1"/>
</dbReference>
<dbReference type="HAMAP" id="MF_00671">
    <property type="entry name" value="TolB"/>
    <property type="match status" value="1"/>
</dbReference>
<evidence type="ECO:0000256" key="3">
    <source>
        <dbReference type="ARBA" id="ARBA00022618"/>
    </source>
</evidence>
<dbReference type="InterPro" id="IPR011042">
    <property type="entry name" value="6-blade_b-propeller_TolB-like"/>
</dbReference>
<organism evidence="9 10">
    <name type="scientific">Rubrivivax albus</name>
    <dbReference type="NCBI Taxonomy" id="2499835"/>
    <lineage>
        <taxon>Bacteria</taxon>
        <taxon>Pseudomonadati</taxon>
        <taxon>Pseudomonadota</taxon>
        <taxon>Betaproteobacteria</taxon>
        <taxon>Burkholderiales</taxon>
        <taxon>Sphaerotilaceae</taxon>
        <taxon>Rubrivivax</taxon>
    </lineage>
</organism>
<evidence type="ECO:0000313" key="9">
    <source>
        <dbReference type="EMBL" id="RVT49664.1"/>
    </source>
</evidence>
<reference evidence="9 10" key="1">
    <citation type="submission" date="2019-01" db="EMBL/GenBank/DDBJ databases">
        <authorList>
            <person name="Chen W.-M."/>
        </authorList>
    </citation>
    <scope>NUCLEOTIDE SEQUENCE [LARGE SCALE GENOMIC DNA]</scope>
    <source>
        <strain evidence="9 10">ICH-3</strain>
    </source>
</reference>
<sequence length="435" mass="46471" precursor="true">MASMPMVSRRKALLTTFGSAALAAAAGPAWAQFRIEITGVGATQVPVTVVDFRDEGAAGTGIAGIVRADLQRSGLFRLVDPGAMPVPMDERSLPQLGDWKARGSDALVAGSVTRLTDGRFDVRYKLWDVVRGEELIGQSQTVVAGDLRLAAHRIADEIHQNLIGEAGVFSTRIAYVVQQGPRYALLVTDADGENAQVALNSLDPIISPAWAPDGRQLAYVSFESQKAVVWVQDTASGTRRKLADFPGSNSAPAWSPDGQFVAVALSRGGLTQLWRMPAAGGTPLRLTESRSIDTEPVYTADGKQIYFVSDRGGGPQVYRMPAEGGSAERVTFDGDYNISPTLSPDGRLLAYVSRVGGSAFKLMTLDLSTGTVRGVTATRDDESPSFAPNGRLIVYATRLEGRDVLMTTTLDGRIKTRLLTSGADVREPAWGPFGR</sequence>
<dbReference type="Proteomes" id="UP000288178">
    <property type="component" value="Unassembled WGS sequence"/>
</dbReference>
<evidence type="ECO:0000256" key="7">
    <source>
        <dbReference type="HAMAP-Rule" id="MF_00671"/>
    </source>
</evidence>
<dbReference type="AlphaFoldDB" id="A0A3S2TKF4"/>
<evidence type="ECO:0000259" key="8">
    <source>
        <dbReference type="Pfam" id="PF04052"/>
    </source>
</evidence>
<dbReference type="OrthoDB" id="9802240at2"/>
<dbReference type="InterPro" id="IPR007195">
    <property type="entry name" value="TolB_N"/>
</dbReference>
<comment type="similarity">
    <text evidence="2 7">Belongs to the TolB family.</text>
</comment>
<comment type="subcellular location">
    <subcellularLocation>
        <location evidence="1 7">Periplasm</location>
    </subcellularLocation>
</comment>
<evidence type="ECO:0000256" key="2">
    <source>
        <dbReference type="ARBA" id="ARBA00009820"/>
    </source>
</evidence>
<gene>
    <name evidence="7 9" type="primary">tolB</name>
    <name evidence="9" type="ORF">ENE75_18645</name>
</gene>
<dbReference type="EMBL" id="SACT01000007">
    <property type="protein sequence ID" value="RVT49664.1"/>
    <property type="molecule type" value="Genomic_DNA"/>
</dbReference>
<keyword evidence="5 7" id="KW-0574">Periplasm</keyword>
<dbReference type="PANTHER" id="PTHR36842:SF1">
    <property type="entry name" value="PROTEIN TOLB"/>
    <property type="match status" value="1"/>
</dbReference>
<dbReference type="InterPro" id="IPR006311">
    <property type="entry name" value="TAT_signal"/>
</dbReference>
<comment type="caution">
    <text evidence="9">The sequence shown here is derived from an EMBL/GenBank/DDBJ whole genome shotgun (WGS) entry which is preliminary data.</text>
</comment>
<dbReference type="PANTHER" id="PTHR36842">
    <property type="entry name" value="PROTEIN TOLB HOMOLOG"/>
    <property type="match status" value="1"/>
</dbReference>
<comment type="function">
    <text evidence="7">Part of the Tol-Pal system, which plays a role in outer membrane invagination during cell division and is important for maintaining outer membrane integrity.</text>
</comment>
<dbReference type="Pfam" id="PF07676">
    <property type="entry name" value="PD40"/>
    <property type="match status" value="5"/>
</dbReference>
<name>A0A3S2TKF4_9BURK</name>
<dbReference type="GO" id="GO:0042597">
    <property type="term" value="C:periplasmic space"/>
    <property type="evidence" value="ECO:0007669"/>
    <property type="project" value="UniProtKB-SubCell"/>
</dbReference>
<dbReference type="Pfam" id="PF04052">
    <property type="entry name" value="TolB_N"/>
    <property type="match status" value="1"/>
</dbReference>
<keyword evidence="10" id="KW-1185">Reference proteome</keyword>
<feature type="chain" id="PRO_5018798718" description="Tol-Pal system protein TolB" evidence="7">
    <location>
        <begin position="32"/>
        <end position="435"/>
    </location>
</feature>
<keyword evidence="4 7" id="KW-0732">Signal</keyword>
<dbReference type="GO" id="GO:0017038">
    <property type="term" value="P:protein import"/>
    <property type="evidence" value="ECO:0007669"/>
    <property type="project" value="InterPro"/>
</dbReference>
<dbReference type="GO" id="GO:0051301">
    <property type="term" value="P:cell division"/>
    <property type="evidence" value="ECO:0007669"/>
    <property type="project" value="UniProtKB-UniRule"/>
</dbReference>
<dbReference type="NCBIfam" id="TIGR02800">
    <property type="entry name" value="propeller_TolB"/>
    <property type="match status" value="1"/>
</dbReference>
<keyword evidence="6 7" id="KW-0131">Cell cycle</keyword>
<keyword evidence="3 7" id="KW-0132">Cell division</keyword>
<feature type="domain" description="TolB N-terminal" evidence="8">
    <location>
        <begin position="34"/>
        <end position="135"/>
    </location>
</feature>
<evidence type="ECO:0000256" key="5">
    <source>
        <dbReference type="ARBA" id="ARBA00022764"/>
    </source>
</evidence>
<protein>
    <recommendedName>
        <fullName evidence="7">Tol-Pal system protein TolB</fullName>
    </recommendedName>
</protein>
<accession>A0A3S2TKF4</accession>
<dbReference type="InterPro" id="IPR011659">
    <property type="entry name" value="WD40"/>
</dbReference>
<evidence type="ECO:0000313" key="10">
    <source>
        <dbReference type="Proteomes" id="UP000288178"/>
    </source>
</evidence>